<feature type="compositionally biased region" description="Basic and acidic residues" evidence="1">
    <location>
        <begin position="25"/>
        <end position="34"/>
    </location>
</feature>
<keyword evidence="3" id="KW-1185">Reference proteome</keyword>
<dbReference type="Proteomes" id="UP000008144">
    <property type="component" value="Chromosome 2"/>
</dbReference>
<organism evidence="2 3">
    <name type="scientific">Ciona intestinalis</name>
    <name type="common">Transparent sea squirt</name>
    <name type="synonym">Ascidia intestinalis</name>
    <dbReference type="NCBI Taxonomy" id="7719"/>
    <lineage>
        <taxon>Eukaryota</taxon>
        <taxon>Metazoa</taxon>
        <taxon>Chordata</taxon>
        <taxon>Tunicata</taxon>
        <taxon>Ascidiacea</taxon>
        <taxon>Phlebobranchia</taxon>
        <taxon>Cionidae</taxon>
        <taxon>Ciona</taxon>
    </lineage>
</organism>
<proteinExistence type="predicted"/>
<dbReference type="Ensembl" id="ENSCINT00000022050.2">
    <property type="protein sequence ID" value="ENSCINP00000021804.2"/>
    <property type="gene ID" value="ENSCING00000011406.2"/>
</dbReference>
<reference evidence="2" key="2">
    <citation type="journal article" date="2008" name="Genome Biol.">
        <title>Improved genome assembly and evidence-based global gene model set for the chordate Ciona intestinalis: new insight into intron and operon populations.</title>
        <authorList>
            <person name="Satou Y."/>
            <person name="Mineta K."/>
            <person name="Ogasawara M."/>
            <person name="Sasakura Y."/>
            <person name="Shoguchi E."/>
            <person name="Ueno K."/>
            <person name="Yamada L."/>
            <person name="Matsumoto J."/>
            <person name="Wasserscheid J."/>
            <person name="Dewar K."/>
            <person name="Wiley G.B."/>
            <person name="Macmil S.L."/>
            <person name="Roe B.A."/>
            <person name="Zeller R.W."/>
            <person name="Hastings K.E."/>
            <person name="Lemaire P."/>
            <person name="Lindquist E."/>
            <person name="Endo T."/>
            <person name="Hotta K."/>
            <person name="Inaba K."/>
        </authorList>
    </citation>
    <scope>NUCLEOTIDE SEQUENCE [LARGE SCALE GENOMIC DNA]</scope>
    <source>
        <strain evidence="2">wild type</strain>
    </source>
</reference>
<feature type="compositionally biased region" description="Basic and acidic residues" evidence="1">
    <location>
        <begin position="201"/>
        <end position="221"/>
    </location>
</feature>
<evidence type="ECO:0000313" key="2">
    <source>
        <dbReference type="Ensembl" id="ENSCINP00000021804.2"/>
    </source>
</evidence>
<feature type="region of interest" description="Disordered" evidence="1">
    <location>
        <begin position="1"/>
        <end position="179"/>
    </location>
</feature>
<evidence type="ECO:0000313" key="3">
    <source>
        <dbReference type="Proteomes" id="UP000008144"/>
    </source>
</evidence>
<feature type="compositionally biased region" description="Polar residues" evidence="1">
    <location>
        <begin position="11"/>
        <end position="23"/>
    </location>
</feature>
<evidence type="ECO:0000256" key="1">
    <source>
        <dbReference type="SAM" id="MobiDB-lite"/>
    </source>
</evidence>
<protein>
    <submittedName>
        <fullName evidence="2">Uncharacterized protein</fullName>
    </submittedName>
</protein>
<accession>F7AXS8</accession>
<dbReference type="OMA" id="LEWDNYN"/>
<feature type="compositionally biased region" description="Basic and acidic residues" evidence="1">
    <location>
        <begin position="100"/>
        <end position="114"/>
    </location>
</feature>
<feature type="compositionally biased region" description="Basic and acidic residues" evidence="1">
    <location>
        <begin position="170"/>
        <end position="179"/>
    </location>
</feature>
<feature type="compositionally biased region" description="Acidic residues" evidence="1">
    <location>
        <begin position="136"/>
        <end position="146"/>
    </location>
</feature>
<dbReference type="AlphaFoldDB" id="F7AXS8"/>
<dbReference type="EMBL" id="EAAA01001506">
    <property type="status" value="NOT_ANNOTATED_CDS"/>
    <property type="molecule type" value="Genomic_DNA"/>
</dbReference>
<name>F7AXS8_CIOIN</name>
<dbReference type="InParanoid" id="F7AXS8"/>
<reference evidence="2" key="3">
    <citation type="submission" date="2025-08" db="UniProtKB">
        <authorList>
            <consortium name="Ensembl"/>
        </authorList>
    </citation>
    <scope>IDENTIFICATION</scope>
</reference>
<reference evidence="3" key="1">
    <citation type="journal article" date="2002" name="Science">
        <title>The draft genome of Ciona intestinalis: insights into chordate and vertebrate origins.</title>
        <authorList>
            <person name="Dehal P."/>
            <person name="Satou Y."/>
            <person name="Campbell R.K."/>
            <person name="Chapman J."/>
            <person name="Degnan B."/>
            <person name="De Tomaso A."/>
            <person name="Davidson B."/>
            <person name="Di Gregorio A."/>
            <person name="Gelpke M."/>
            <person name="Goodstein D.M."/>
            <person name="Harafuji N."/>
            <person name="Hastings K.E."/>
            <person name="Ho I."/>
            <person name="Hotta K."/>
            <person name="Huang W."/>
            <person name="Kawashima T."/>
            <person name="Lemaire P."/>
            <person name="Martinez D."/>
            <person name="Meinertzhagen I.A."/>
            <person name="Necula S."/>
            <person name="Nonaka M."/>
            <person name="Putnam N."/>
            <person name="Rash S."/>
            <person name="Saiga H."/>
            <person name="Satake M."/>
            <person name="Terry A."/>
            <person name="Yamada L."/>
            <person name="Wang H.G."/>
            <person name="Awazu S."/>
            <person name="Azumi K."/>
            <person name="Boore J."/>
            <person name="Branno M."/>
            <person name="Chin-Bow S."/>
            <person name="DeSantis R."/>
            <person name="Doyle S."/>
            <person name="Francino P."/>
            <person name="Keys D.N."/>
            <person name="Haga S."/>
            <person name="Hayashi H."/>
            <person name="Hino K."/>
            <person name="Imai K.S."/>
            <person name="Inaba K."/>
            <person name="Kano S."/>
            <person name="Kobayashi K."/>
            <person name="Kobayashi M."/>
            <person name="Lee B.I."/>
            <person name="Makabe K.W."/>
            <person name="Manohar C."/>
            <person name="Matassi G."/>
            <person name="Medina M."/>
            <person name="Mochizuki Y."/>
            <person name="Mount S."/>
            <person name="Morishita T."/>
            <person name="Miura S."/>
            <person name="Nakayama A."/>
            <person name="Nishizaka S."/>
            <person name="Nomoto H."/>
            <person name="Ohta F."/>
            <person name="Oishi K."/>
            <person name="Rigoutsos I."/>
            <person name="Sano M."/>
            <person name="Sasaki A."/>
            <person name="Sasakura Y."/>
            <person name="Shoguchi E."/>
            <person name="Shin-i T."/>
            <person name="Spagnuolo A."/>
            <person name="Stainier D."/>
            <person name="Suzuki M.M."/>
            <person name="Tassy O."/>
            <person name="Takatori N."/>
            <person name="Tokuoka M."/>
            <person name="Yagi K."/>
            <person name="Yoshizaki F."/>
            <person name="Wada S."/>
            <person name="Zhang C."/>
            <person name="Hyatt P.D."/>
            <person name="Larimer F."/>
            <person name="Detter C."/>
            <person name="Doggett N."/>
            <person name="Glavina T."/>
            <person name="Hawkins T."/>
            <person name="Richardson P."/>
            <person name="Lucas S."/>
            <person name="Kohara Y."/>
            <person name="Levine M."/>
            <person name="Satoh N."/>
            <person name="Rokhsar D.S."/>
        </authorList>
    </citation>
    <scope>NUCLEOTIDE SEQUENCE [LARGE SCALE GENOMIC DNA]</scope>
</reference>
<feature type="region of interest" description="Disordered" evidence="1">
    <location>
        <begin position="195"/>
        <end position="228"/>
    </location>
</feature>
<reference evidence="2" key="4">
    <citation type="submission" date="2025-09" db="UniProtKB">
        <authorList>
            <consortium name="Ensembl"/>
        </authorList>
    </citation>
    <scope>IDENTIFICATION</scope>
</reference>
<feature type="compositionally biased region" description="Basic and acidic residues" evidence="1">
    <location>
        <begin position="122"/>
        <end position="135"/>
    </location>
</feature>
<dbReference type="GeneTree" id="ENSGT00530000068157"/>
<sequence>MASDRLPVVSLNESSLRRLQQKLQKMKESEKLDEAITPSPTTDKKPRQRKPTRSPKYEVYKPGVTRLSNRRENPSTENAQSFHKTQKDLKSAGREVSASGDKKKVNEDRKPTSDRRRRREGKRRDANHRSRKSPEENSDESSDMEEGYLARHHRRMGNTRHLSSTSNDGAGEKTDELEWDNYNHSRLFEPWSEMDQQCDDQQQHEPHTETTGEIFVEEKPKPQNRKQV</sequence>
<dbReference type="HOGENOM" id="CLU_1217113_0_0_1"/>